<evidence type="ECO:0000313" key="1">
    <source>
        <dbReference type="EMBL" id="QHS84717.1"/>
    </source>
</evidence>
<proteinExistence type="predicted"/>
<dbReference type="EMBL" id="MN738811">
    <property type="protein sequence ID" value="QHS84717.1"/>
    <property type="molecule type" value="Genomic_DNA"/>
</dbReference>
<sequence>MNENEINDSRTINNFKNKTFSKFSKTKVKNELISCLYNSNIEPSCYWSVELICAGQFQDIWEVLLFYMSKYIHLGNPKLPIYIEMRFTNFKNIVSNGYIDNELALRNNSKIRKLFSELICILCYSRKKHAFESLAIKDNIDFDITTLTNKLKAPNITFAQEVFQKGDPKELFIAINEFAYNISKSTKDTTSACYWVEWVLQYDVICKKKKIISQCARRTFIPVEQRYQMDTIWIIWDSLICESKKMKDVLFNKTIMALLNLYCIKFTPGCKRRRKYIIYSAINFLTENVDFNIPLVENKKFIENISNKINIIYKEVKKNEITPQTDYLFEGIERSNLDKTVEKIEKMNNMEKYVPRS</sequence>
<name>A0A6C0AXM3_9ZZZZ</name>
<accession>A0A6C0AXM3</accession>
<protein>
    <submittedName>
        <fullName evidence="1">Uncharacterized protein</fullName>
    </submittedName>
</protein>
<reference evidence="1" key="1">
    <citation type="journal article" date="2020" name="Nature">
        <title>Giant virus diversity and host interactions through global metagenomics.</title>
        <authorList>
            <person name="Schulz F."/>
            <person name="Roux S."/>
            <person name="Paez-Espino D."/>
            <person name="Jungbluth S."/>
            <person name="Walsh D.A."/>
            <person name="Denef V.J."/>
            <person name="McMahon K.D."/>
            <person name="Konstantinidis K.T."/>
            <person name="Eloe-Fadrosh E.A."/>
            <person name="Kyrpides N.C."/>
            <person name="Woyke T."/>
        </authorList>
    </citation>
    <scope>NUCLEOTIDE SEQUENCE</scope>
    <source>
        <strain evidence="1">GVMAG-S-ERX556022-25</strain>
    </source>
</reference>
<dbReference type="AlphaFoldDB" id="A0A6C0AXM3"/>
<organism evidence="1">
    <name type="scientific">viral metagenome</name>
    <dbReference type="NCBI Taxonomy" id="1070528"/>
    <lineage>
        <taxon>unclassified sequences</taxon>
        <taxon>metagenomes</taxon>
        <taxon>organismal metagenomes</taxon>
    </lineage>
</organism>